<reference evidence="4" key="1">
    <citation type="journal article" date="2007" name="Nature">
        <title>The grapevine genome sequence suggests ancestral hexaploidization in major angiosperm phyla.</title>
        <authorList>
            <consortium name="The French-Italian Public Consortium for Grapevine Genome Characterization."/>
            <person name="Jaillon O."/>
            <person name="Aury J.-M."/>
            <person name="Noel B."/>
            <person name="Policriti A."/>
            <person name="Clepet C."/>
            <person name="Casagrande A."/>
            <person name="Choisne N."/>
            <person name="Aubourg S."/>
            <person name="Vitulo N."/>
            <person name="Jubin C."/>
            <person name="Vezzi A."/>
            <person name="Legeai F."/>
            <person name="Hugueney P."/>
            <person name="Dasilva C."/>
            <person name="Horner D."/>
            <person name="Mica E."/>
            <person name="Jublot D."/>
            <person name="Poulain J."/>
            <person name="Bruyere C."/>
            <person name="Billault A."/>
            <person name="Segurens B."/>
            <person name="Gouyvenoux M."/>
            <person name="Ugarte E."/>
            <person name="Cattonaro F."/>
            <person name="Anthouard V."/>
            <person name="Vico V."/>
            <person name="Del Fabbro C."/>
            <person name="Alaux M."/>
            <person name="Di Gaspero G."/>
            <person name="Dumas V."/>
            <person name="Felice N."/>
            <person name="Paillard S."/>
            <person name="Juman I."/>
            <person name="Moroldo M."/>
            <person name="Scalabrin S."/>
            <person name="Canaguier A."/>
            <person name="Le Clainche I."/>
            <person name="Malacrida G."/>
            <person name="Durand E."/>
            <person name="Pesole G."/>
            <person name="Laucou V."/>
            <person name="Chatelet P."/>
            <person name="Merdinoglu D."/>
            <person name="Delledonne M."/>
            <person name="Pezzotti M."/>
            <person name="Lecharny A."/>
            <person name="Scarpelli C."/>
            <person name="Artiguenave F."/>
            <person name="Pe M.E."/>
            <person name="Valle G."/>
            <person name="Morgante M."/>
            <person name="Caboche M."/>
            <person name="Adam-Blondon A.-F."/>
            <person name="Weissenbach J."/>
            <person name="Quetier F."/>
            <person name="Wincker P."/>
        </authorList>
    </citation>
    <scope>NUCLEOTIDE SEQUENCE [LARGE SCALE GENOMIC DNA]</scope>
    <source>
        <strain evidence="4">cv. Pinot noir / PN40024</strain>
    </source>
</reference>
<evidence type="ECO:0000256" key="1">
    <source>
        <dbReference type="SAM" id="MobiDB-lite"/>
    </source>
</evidence>
<dbReference type="AlphaFoldDB" id="A5BFE2"/>
<evidence type="ECO:0000313" key="4">
    <source>
        <dbReference type="Proteomes" id="UP000009183"/>
    </source>
</evidence>
<dbReference type="InParanoid" id="A5BFE2"/>
<sequence length="222" mass="24490">MGKPKATIHHKFGPNATTQAQKPKLHLLPSFLPLLASTSIATSSRRQRRHHHVGTATRERKLTRVLFLARPRTPAPSQSQRCRVREPRSSGGPGSWCVSNVLLFQLHDDGVEENAAAATGVEDVSHCRSVTDRAAHTPSLVPMETMGRVKHAVNGKEEVDGRDGRGDLHVWTPCVQKGDFESPCRDRCGKGSHICMAPMHPKQKGRAYARRKGVSTPWSSYN</sequence>
<feature type="region of interest" description="Disordered" evidence="1">
    <location>
        <begin position="72"/>
        <end position="92"/>
    </location>
</feature>
<feature type="region of interest" description="Disordered" evidence="1">
    <location>
        <begin position="1"/>
        <end position="20"/>
    </location>
</feature>
<dbReference type="EMBL" id="FN596761">
    <property type="protein sequence ID" value="CBI40823.3"/>
    <property type="molecule type" value="Genomic_DNA"/>
</dbReference>
<dbReference type="EMBL" id="AM457574">
    <property type="protein sequence ID" value="CAN67871.1"/>
    <property type="molecule type" value="Genomic_DNA"/>
</dbReference>
<dbReference type="HOGENOM" id="CLU_1247290_0_0_1"/>
<dbReference type="STRING" id="29760.A5BFE2"/>
<reference evidence="2" key="2">
    <citation type="journal article" date="2007" name="PLoS ONE">
        <title>The first genome sequence of an elite grapevine cultivar (Pinot noir Vitis vinifera L.): coping with a highly heterozygous genome.</title>
        <authorList>
            <person name="Velasco R."/>
            <person name="Zharkikh A."/>
            <person name="Troggio M."/>
            <person name="Cartwright D.A."/>
            <person name="Cestaro A."/>
            <person name="Pruss D."/>
            <person name="Pindo M."/>
            <person name="FitzGerald L.M."/>
            <person name="Vezzulli S."/>
            <person name="Reid J."/>
            <person name="Malacarne G."/>
            <person name="Iliev D."/>
            <person name="Coppola G."/>
            <person name="Wardell B."/>
            <person name="Micheletti D."/>
            <person name="Macalma T."/>
            <person name="Facci M."/>
            <person name="Mitchell J.T."/>
            <person name="Perazzolli M."/>
            <person name="Eldredge G."/>
            <person name="Gatto P."/>
            <person name="Oyzerski R."/>
            <person name="Moretto M."/>
            <person name="Gutin N."/>
            <person name="Stefanini M."/>
            <person name="Chen Y."/>
            <person name="Segala C."/>
            <person name="Davenport C."/>
            <person name="Dematte L."/>
            <person name="Mraz A."/>
            <person name="Battilana J."/>
            <person name="Stormo K."/>
            <person name="Costa F."/>
            <person name="Tao Q."/>
            <person name="Si-Ammour A."/>
            <person name="Harkins T."/>
            <person name="Lackey A."/>
            <person name="Perbost C."/>
            <person name="Taillon B."/>
            <person name="Stella A."/>
            <person name="Solovyev V."/>
            <person name="Fawcett J.A."/>
            <person name="Sterck L."/>
            <person name="Vandepoele K."/>
            <person name="Grando S.M."/>
            <person name="Toppo S."/>
            <person name="Moser C."/>
            <person name="Lanchbury J."/>
            <person name="Bogden R."/>
            <person name="Skolnick M."/>
            <person name="Sgaramella V."/>
            <person name="Bhatnagar S.K."/>
            <person name="Fontana P."/>
            <person name="Gutin A."/>
            <person name="Van de Peer Y."/>
            <person name="Salamini F."/>
            <person name="Viola R."/>
        </authorList>
    </citation>
    <scope>NUCLEOTIDE SEQUENCE</scope>
</reference>
<dbReference type="Proteomes" id="UP000009183">
    <property type="component" value="Unassembled WGS sequence, unordered"/>
</dbReference>
<dbReference type="PaxDb" id="29760-VIT_00s0120g00120.t01"/>
<accession>A5BFE2</accession>
<gene>
    <name evidence="3" type="ORF">VIT_00s0120g00120</name>
    <name evidence="2" type="ORF">VITISV_036711</name>
</gene>
<evidence type="ECO:0000313" key="2">
    <source>
        <dbReference type="EMBL" id="CAN67871.1"/>
    </source>
</evidence>
<keyword evidence="4" id="KW-1185">Reference proteome</keyword>
<organism evidence="2">
    <name type="scientific">Vitis vinifera</name>
    <name type="common">Grape</name>
    <dbReference type="NCBI Taxonomy" id="29760"/>
    <lineage>
        <taxon>Eukaryota</taxon>
        <taxon>Viridiplantae</taxon>
        <taxon>Streptophyta</taxon>
        <taxon>Embryophyta</taxon>
        <taxon>Tracheophyta</taxon>
        <taxon>Spermatophyta</taxon>
        <taxon>Magnoliopsida</taxon>
        <taxon>eudicotyledons</taxon>
        <taxon>Gunneridae</taxon>
        <taxon>Pentapetalae</taxon>
        <taxon>rosids</taxon>
        <taxon>Vitales</taxon>
        <taxon>Vitaceae</taxon>
        <taxon>Viteae</taxon>
        <taxon>Vitis</taxon>
    </lineage>
</organism>
<reference evidence="3" key="3">
    <citation type="submission" date="2011-05" db="EMBL/GenBank/DDBJ databases">
        <title>High quality assembly and annotation of grapevine genome.</title>
        <authorList>
            <person name="Vitulo N."/>
            <person name="Olivier J."/>
            <person name="Forcato C."/>
            <person name="Albiero A."/>
            <person name="D'Angelo M."/>
            <person name="Zimbello R."/>
            <person name="Schiavon R."/>
            <person name="Rigobello C."/>
            <person name="Policriti A."/>
            <person name="Clepet C."/>
            <person name="Casagrande A."/>
            <person name="Choisne N."/>
            <person name="Vezzi A."/>
            <person name="Hugueney P."/>
            <person name="Horner D."/>
            <person name="Mica E."/>
            <person name="Cattonaro F."/>
            <person name="Del Fabbro C."/>
            <person name="Alaux M."/>
            <person name="Di Gaspero G."/>
            <person name="Scalabrin S."/>
            <person name="Pesole G."/>
            <person name="Delledonne M."/>
            <person name="Pezzotti M."/>
            <person name="Pe E.M."/>
            <person name="Caboche M."/>
            <person name="Adam-Blondon A.-F."/>
            <person name="Weissenbach J."/>
            <person name="Quetier F."/>
            <person name="Wincker P."/>
            <person name="Morgante M."/>
            <person name="Valle G."/>
        </authorList>
    </citation>
    <scope>NUCLEOTIDE SEQUENCE</scope>
</reference>
<evidence type="ECO:0000313" key="3">
    <source>
        <dbReference type="EMBL" id="CBI40823.3"/>
    </source>
</evidence>
<feature type="compositionally biased region" description="Basic residues" evidence="1">
    <location>
        <begin position="1"/>
        <end position="12"/>
    </location>
</feature>
<name>A5BFE2_VITVI</name>
<proteinExistence type="predicted"/>
<protein>
    <submittedName>
        <fullName evidence="2">Uncharacterized protein</fullName>
    </submittedName>
</protein>